<evidence type="ECO:0000256" key="3">
    <source>
        <dbReference type="ARBA" id="ARBA00022723"/>
    </source>
</evidence>
<feature type="binding site" description="axial binding residue" evidence="7">
    <location>
        <position position="66"/>
    </location>
    <ligand>
        <name>heme c</name>
        <dbReference type="ChEBI" id="CHEBI:61717"/>
    </ligand>
    <ligandPart>
        <name>Fe</name>
        <dbReference type="ChEBI" id="CHEBI:18248"/>
    </ligandPart>
</feature>
<dbReference type="InterPro" id="IPR009056">
    <property type="entry name" value="Cyt_c-like_dom"/>
</dbReference>
<comment type="PTM">
    <text evidence="6">Binds 1 heme c group covalently per subunit.</text>
</comment>
<evidence type="ECO:0000256" key="5">
    <source>
        <dbReference type="ARBA" id="ARBA00023004"/>
    </source>
</evidence>
<dbReference type="InterPro" id="IPR051811">
    <property type="entry name" value="Cytochrome_c550/c551-like"/>
</dbReference>
<dbReference type="AlphaFoldDB" id="A0A1H3KKF2"/>
<protein>
    <submittedName>
        <fullName evidence="10">Cytochrome c550</fullName>
    </submittedName>
</protein>
<keyword evidence="3 7" id="KW-0479">Metal-binding</keyword>
<reference evidence="11" key="1">
    <citation type="submission" date="2016-10" db="EMBL/GenBank/DDBJ databases">
        <authorList>
            <person name="Varghese N."/>
            <person name="Submissions S."/>
        </authorList>
    </citation>
    <scope>NUCLEOTIDE SEQUENCE [LARGE SCALE GENOMIC DNA]</scope>
    <source>
        <strain evidence="11">SP</strain>
    </source>
</reference>
<keyword evidence="1" id="KW-0813">Transport</keyword>
<feature type="binding site" description="covalent" evidence="6">
    <location>
        <position position="62"/>
    </location>
    <ligand>
        <name>heme c</name>
        <dbReference type="ChEBI" id="CHEBI:61717"/>
    </ligand>
</feature>
<dbReference type="InterPro" id="IPR036909">
    <property type="entry name" value="Cyt_c-like_dom_sf"/>
</dbReference>
<organism evidence="10 11">
    <name type="scientific">Evansella caseinilytica</name>
    <dbReference type="NCBI Taxonomy" id="1503961"/>
    <lineage>
        <taxon>Bacteria</taxon>
        <taxon>Bacillati</taxon>
        <taxon>Bacillota</taxon>
        <taxon>Bacilli</taxon>
        <taxon>Bacillales</taxon>
        <taxon>Bacillaceae</taxon>
        <taxon>Evansella</taxon>
    </lineage>
</organism>
<dbReference type="Pfam" id="PF13442">
    <property type="entry name" value="Cytochrome_CBB3"/>
    <property type="match status" value="1"/>
</dbReference>
<evidence type="ECO:0000256" key="1">
    <source>
        <dbReference type="ARBA" id="ARBA00022448"/>
    </source>
</evidence>
<evidence type="ECO:0000256" key="4">
    <source>
        <dbReference type="ARBA" id="ARBA00022982"/>
    </source>
</evidence>
<keyword evidence="8" id="KW-1133">Transmembrane helix</keyword>
<evidence type="ECO:0000256" key="6">
    <source>
        <dbReference type="PIRSR" id="PIRSR000025-1"/>
    </source>
</evidence>
<keyword evidence="8" id="KW-0472">Membrane</keyword>
<dbReference type="PIRSF" id="PIRSF000025">
    <property type="entry name" value="Cytc_Bsub_c550"/>
    <property type="match status" value="1"/>
</dbReference>
<keyword evidence="11" id="KW-1185">Reference proteome</keyword>
<dbReference type="EMBL" id="FNPI01000002">
    <property type="protein sequence ID" value="SDY52556.1"/>
    <property type="molecule type" value="Genomic_DNA"/>
</dbReference>
<dbReference type="PANTHER" id="PTHR37823">
    <property type="entry name" value="CYTOCHROME C-553-LIKE"/>
    <property type="match status" value="1"/>
</dbReference>
<dbReference type="PROSITE" id="PS51007">
    <property type="entry name" value="CYTC"/>
    <property type="match status" value="1"/>
</dbReference>
<dbReference type="OrthoDB" id="7933886at2"/>
<dbReference type="GO" id="GO:0009055">
    <property type="term" value="F:electron transfer activity"/>
    <property type="evidence" value="ECO:0007669"/>
    <property type="project" value="InterPro"/>
</dbReference>
<dbReference type="InterPro" id="IPR012218">
    <property type="entry name" value="Cyt_c_BACSU-c550-type"/>
</dbReference>
<evidence type="ECO:0000313" key="11">
    <source>
        <dbReference type="Proteomes" id="UP000198935"/>
    </source>
</evidence>
<feature type="binding site" description="axial binding residue" evidence="7">
    <location>
        <position position="101"/>
    </location>
    <ligand>
        <name>heme c</name>
        <dbReference type="ChEBI" id="CHEBI:61717"/>
    </ligand>
    <ligandPart>
        <name>Fe</name>
        <dbReference type="ChEBI" id="CHEBI:18248"/>
    </ligandPart>
</feature>
<dbReference type="GO" id="GO:0016020">
    <property type="term" value="C:membrane"/>
    <property type="evidence" value="ECO:0007669"/>
    <property type="project" value="InterPro"/>
</dbReference>
<evidence type="ECO:0000313" key="10">
    <source>
        <dbReference type="EMBL" id="SDY52556.1"/>
    </source>
</evidence>
<keyword evidence="4" id="KW-0249">Electron transport</keyword>
<feature type="binding site" description="covalent" evidence="6">
    <location>
        <position position="65"/>
    </location>
    <ligand>
        <name>heme c</name>
        <dbReference type="ChEBI" id="CHEBI:61717"/>
    </ligand>
</feature>
<name>A0A1H3KKF2_9BACI</name>
<keyword evidence="8" id="KW-0812">Transmembrane</keyword>
<dbReference type="Gene3D" id="1.10.760.10">
    <property type="entry name" value="Cytochrome c-like domain"/>
    <property type="match status" value="1"/>
</dbReference>
<keyword evidence="2 6" id="KW-0349">Heme</keyword>
<accession>A0A1H3KKF2</accession>
<feature type="transmembrane region" description="Helical" evidence="8">
    <location>
        <begin position="6"/>
        <end position="28"/>
    </location>
</feature>
<dbReference type="Proteomes" id="UP000198935">
    <property type="component" value="Unassembled WGS sequence"/>
</dbReference>
<keyword evidence="5 7" id="KW-0408">Iron</keyword>
<feature type="domain" description="Cytochrome c" evidence="9">
    <location>
        <begin position="49"/>
        <end position="122"/>
    </location>
</feature>
<dbReference type="GO" id="GO:0005506">
    <property type="term" value="F:iron ion binding"/>
    <property type="evidence" value="ECO:0007669"/>
    <property type="project" value="InterPro"/>
</dbReference>
<dbReference type="SUPFAM" id="SSF46626">
    <property type="entry name" value="Cytochrome c"/>
    <property type="match status" value="1"/>
</dbReference>
<proteinExistence type="predicted"/>
<dbReference type="GO" id="GO:0020037">
    <property type="term" value="F:heme binding"/>
    <property type="evidence" value="ECO:0007669"/>
    <property type="project" value="InterPro"/>
</dbReference>
<sequence length="123" mass="12887">MRGKPLYPFAVTAVLGIGLIIILSFYGLNTGPDMAGDDEADDSEQQFDDPIELGEHVYLQNCSACHGQNLNDGSAPALNALEGKYTAEDIVHIINEGQGAMPAGMASGAEADAVAEYLLSVSE</sequence>
<evidence type="ECO:0000256" key="7">
    <source>
        <dbReference type="PIRSR" id="PIRSR000025-2"/>
    </source>
</evidence>
<gene>
    <name evidence="10" type="ORF">SAMN05421736_102178</name>
</gene>
<dbReference type="STRING" id="1503961.SAMN05421736_102178"/>
<evidence type="ECO:0000256" key="2">
    <source>
        <dbReference type="ARBA" id="ARBA00022617"/>
    </source>
</evidence>
<evidence type="ECO:0000259" key="9">
    <source>
        <dbReference type="PROSITE" id="PS51007"/>
    </source>
</evidence>
<dbReference type="PANTHER" id="PTHR37823:SF4">
    <property type="entry name" value="MENAQUINOL-CYTOCHROME C REDUCTASE CYTOCHROME B_C SUBUNIT"/>
    <property type="match status" value="1"/>
</dbReference>
<evidence type="ECO:0000256" key="8">
    <source>
        <dbReference type="SAM" id="Phobius"/>
    </source>
</evidence>